<organism evidence="3 4">
    <name type="scientific">Bodo saltans</name>
    <name type="common">Flagellated protozoan</name>
    <dbReference type="NCBI Taxonomy" id="75058"/>
    <lineage>
        <taxon>Eukaryota</taxon>
        <taxon>Discoba</taxon>
        <taxon>Euglenozoa</taxon>
        <taxon>Kinetoplastea</taxon>
        <taxon>Metakinetoplastina</taxon>
        <taxon>Eubodonida</taxon>
        <taxon>Bodonidae</taxon>
        <taxon>Bodo</taxon>
    </lineage>
</organism>
<dbReference type="InterPro" id="IPR011989">
    <property type="entry name" value="ARM-like"/>
</dbReference>
<dbReference type="PANTHER" id="PTHR14716">
    <property type="entry name" value="CILIA- AND FLAGELLA-ASSOCIATED PROTEIN 69"/>
    <property type="match status" value="1"/>
</dbReference>
<feature type="domain" description="Cilia- and flagella-associated protein 69 ARM repeats" evidence="2">
    <location>
        <begin position="271"/>
        <end position="504"/>
    </location>
</feature>
<gene>
    <name evidence="3" type="ORF">BSAL_56470</name>
</gene>
<reference evidence="4" key="1">
    <citation type="submission" date="2015-09" db="EMBL/GenBank/DDBJ databases">
        <authorList>
            <consortium name="Pathogen Informatics"/>
        </authorList>
    </citation>
    <scope>NUCLEOTIDE SEQUENCE [LARGE SCALE GENOMIC DNA]</scope>
    <source>
        <strain evidence="4">Lake Konstanz</strain>
    </source>
</reference>
<dbReference type="Gene3D" id="1.25.10.10">
    <property type="entry name" value="Leucine-rich Repeat Variant"/>
    <property type="match status" value="1"/>
</dbReference>
<evidence type="ECO:0000256" key="1">
    <source>
        <dbReference type="SAM" id="MobiDB-lite"/>
    </source>
</evidence>
<keyword evidence="4" id="KW-1185">Reference proteome</keyword>
<evidence type="ECO:0000313" key="3">
    <source>
        <dbReference type="EMBL" id="CUE80041.1"/>
    </source>
</evidence>
<feature type="domain" description="Cilia- and flagella-associated protein 69 ARM repeats" evidence="2">
    <location>
        <begin position="60"/>
        <end position="187"/>
    </location>
</feature>
<dbReference type="OrthoDB" id="308255at2759"/>
<evidence type="ECO:0000259" key="2">
    <source>
        <dbReference type="Pfam" id="PF21049"/>
    </source>
</evidence>
<dbReference type="VEuPathDB" id="TriTrypDB:BSAL_56470"/>
<feature type="domain" description="Cilia- and flagella-associated protein 69 ARM repeats" evidence="2">
    <location>
        <begin position="539"/>
        <end position="699"/>
    </location>
</feature>
<protein>
    <recommendedName>
        <fullName evidence="2">Cilia- and flagella-associated protein 69 ARM repeats domain-containing protein</fullName>
    </recommendedName>
</protein>
<dbReference type="Gene3D" id="3.40.33.10">
    <property type="entry name" value="CAP"/>
    <property type="match status" value="1"/>
</dbReference>
<dbReference type="AlphaFoldDB" id="A0A0S4IJC6"/>
<dbReference type="Pfam" id="PF21049">
    <property type="entry name" value="CFA69_ARM_rpt"/>
    <property type="match status" value="3"/>
</dbReference>
<dbReference type="PANTHER" id="PTHR14716:SF0">
    <property type="entry name" value="CILIA- AND FLAGELLA-ASSOCIATED PROTEIN 69"/>
    <property type="match status" value="1"/>
</dbReference>
<feature type="region of interest" description="Disordered" evidence="1">
    <location>
        <begin position="1"/>
        <end position="32"/>
    </location>
</feature>
<sequence>MLSSKVASSRASASVRVPKPPPGGAAMRSSSVAQQQQQGAAASLATATITSATIAIASFDDLLRLLEDPSSATQYERHAAELRLVVEASSKGFAVKHALSEVPRVATHLCRAIQRERAGARVACLFEPLVALVKVAALPLSARTLDDQRNVQQGIGNIADAIASLLLLPHPQIRAEAACTLQKMFSFIRDQCGDDVNPSVDAHLNQKRKEYWTAIQPQTIQAIVAAWSSALGVAVAHKKDVAAQEVAAKKGDDDEDPDEGVLAPIRTPATDANAAEMVHLLKACVELSHYASLCCSLTDAGAALLTCRTMQICSPGDRRLGLSVELLWNLLELHEHTAEACANPAAIQALYEVFIAVLQSGHKKKDREVRNDLIILVTMIAKCPDSLPLLVPFAELLLDLSCGAERETSNIHIHPKFHHTTNHEELQMKVLAWNALEHLCQGSDTYAKAIFDWGLLDVLLLYINIRCEQPAVVRWSTEQLLDLQRNVLNILLLLAPSAAEHFREAAAIPILVEYTHECPDKPLRNLAVAVLAAIARTPMRKQLADCGIIQLALELLQEVDQVDNVLRVDCLCILADVVDRDAQLQEEFLQWDGITTVLPLLRFEPDYFTDLKDAVVFNALDATWSCVTGSTACEAALVREDGVHDILGVLETCPGSMKRFPLTCLADLLRHPSAVVEFRGWVSERTGRSAAQLLLSLWTGGGGNSADDTHNATFLDESSTSHQDGVFIGLRSIGASTKRTTLSARPPSASGVAAADTADVPAHHHVDPNINSEGLLMQRNGLIKVPTDISEIVEENTINFKVYCCFLQVGMDDHKELTALERSVLASVQVFAELCKDEVWTAVADSIENDGLQAVAADTEKLRRVRAVALARCEELQSTRQSLRQAHEDQVQASEDTFYKTLIKKTDEKAPTSKSSTLSITEAKIRKALMLKASFKAAMAKQQAHRTGGGLTPKVPVAPGQATPLQVAFTVPSSTEAGASSAVPASKGGSERWGLGQRAMSDPEFALLQWLNKVRTDPKSLIPHIKEKLKFLNEEGNAFTVPGKPVENCVEGSVPYIELIEMLEAARPIVTLLDVPMGLLLAARDHATDLGKRMEATQEGSDGSTPQMRMNRYGRVGGKCGQLLSLGYQQAADIIIQLAVDDGIASRVDRKAIFDPDMRVCGVAIGKHSIHENVAIVLLAHEYGDKPPNEQRDIYLKFNSPPARKLLP</sequence>
<dbReference type="EMBL" id="CYKH01000197">
    <property type="protein sequence ID" value="CUE80041.1"/>
    <property type="molecule type" value="Genomic_DNA"/>
</dbReference>
<dbReference type="InterPro" id="IPR016024">
    <property type="entry name" value="ARM-type_fold"/>
</dbReference>
<accession>A0A0S4IJC6</accession>
<dbReference type="Proteomes" id="UP000051952">
    <property type="component" value="Unassembled WGS sequence"/>
</dbReference>
<dbReference type="InterPro" id="IPR035940">
    <property type="entry name" value="CAP_sf"/>
</dbReference>
<dbReference type="InterPro" id="IPR048732">
    <property type="entry name" value="CFA69"/>
</dbReference>
<proteinExistence type="predicted"/>
<dbReference type="SUPFAM" id="SSF48371">
    <property type="entry name" value="ARM repeat"/>
    <property type="match status" value="1"/>
</dbReference>
<evidence type="ECO:0000313" key="4">
    <source>
        <dbReference type="Proteomes" id="UP000051952"/>
    </source>
</evidence>
<name>A0A0S4IJC6_BODSA</name>
<feature type="compositionally biased region" description="Low complexity" evidence="1">
    <location>
        <begin position="1"/>
        <end position="17"/>
    </location>
</feature>
<dbReference type="InterPro" id="IPR048733">
    <property type="entry name" value="CFA69_ARM_dom"/>
</dbReference>